<feature type="region of interest" description="Disordered" evidence="1">
    <location>
        <begin position="209"/>
        <end position="240"/>
    </location>
</feature>
<reference evidence="2 3" key="1">
    <citation type="submission" date="2013-03" db="EMBL/GenBank/DDBJ databases">
        <title>The Genome Sequence of Phialophora europaea CBS 101466.</title>
        <authorList>
            <consortium name="The Broad Institute Genomics Platform"/>
            <person name="Cuomo C."/>
            <person name="de Hoog S."/>
            <person name="Gorbushina A."/>
            <person name="Walker B."/>
            <person name="Young S.K."/>
            <person name="Zeng Q."/>
            <person name="Gargeya S."/>
            <person name="Fitzgerald M."/>
            <person name="Haas B."/>
            <person name="Abouelleil A."/>
            <person name="Allen A.W."/>
            <person name="Alvarado L."/>
            <person name="Arachchi H.M."/>
            <person name="Berlin A.M."/>
            <person name="Chapman S.B."/>
            <person name="Gainer-Dewar J."/>
            <person name="Goldberg J."/>
            <person name="Griggs A."/>
            <person name="Gujja S."/>
            <person name="Hansen M."/>
            <person name="Howarth C."/>
            <person name="Imamovic A."/>
            <person name="Ireland A."/>
            <person name="Larimer J."/>
            <person name="McCowan C."/>
            <person name="Murphy C."/>
            <person name="Pearson M."/>
            <person name="Poon T.W."/>
            <person name="Priest M."/>
            <person name="Roberts A."/>
            <person name="Saif S."/>
            <person name="Shea T."/>
            <person name="Sisk P."/>
            <person name="Sykes S."/>
            <person name="Wortman J."/>
            <person name="Nusbaum C."/>
            <person name="Birren B."/>
        </authorList>
    </citation>
    <scope>NUCLEOTIDE SEQUENCE [LARGE SCALE GENOMIC DNA]</scope>
    <source>
        <strain evidence="2 3">CBS 101466</strain>
    </source>
</reference>
<feature type="region of interest" description="Disordered" evidence="1">
    <location>
        <begin position="1"/>
        <end position="26"/>
    </location>
</feature>
<dbReference type="Proteomes" id="UP000030752">
    <property type="component" value="Unassembled WGS sequence"/>
</dbReference>
<evidence type="ECO:0000313" key="3">
    <source>
        <dbReference type="Proteomes" id="UP000030752"/>
    </source>
</evidence>
<feature type="compositionally biased region" description="Low complexity" evidence="1">
    <location>
        <begin position="147"/>
        <end position="181"/>
    </location>
</feature>
<dbReference type="HOGENOM" id="CLU_912220_0_0_1"/>
<dbReference type="VEuPathDB" id="FungiDB:HMPREF1541_06525"/>
<sequence>MAQQVTGAGPRQPSPRPPDESKPRPQLRIISISRSPREQALECTPCTPPLVRWSPVWSPRAPVASPSHSLTSIQEYEDEFKGKVRNGPKLVVFNLENTDSEFPDQQKPDDLYEPFPSDLSEPSESKPNTWSANSLQKTPMEFYFPCSSAPDSSSTSSGSSLHSSSGSSDQSSSSNSTNYSEDSIDSHFKGEFASPARLGYVNPIEHPVTLTTGIQRSSADDSRSVESTCTASRPPIPDPPRFYANITSRGIQLLLGKPLPPQLTRPANSNTAAPRPPNLERPRFSAKIDSKGIHLPLRRCRCNSS</sequence>
<gene>
    <name evidence="2" type="ORF">HMPREF1541_06525</name>
</gene>
<feature type="region of interest" description="Disordered" evidence="1">
    <location>
        <begin position="95"/>
        <end position="185"/>
    </location>
</feature>
<feature type="region of interest" description="Disordered" evidence="1">
    <location>
        <begin position="256"/>
        <end position="287"/>
    </location>
</feature>
<evidence type="ECO:0000256" key="1">
    <source>
        <dbReference type="SAM" id="MobiDB-lite"/>
    </source>
</evidence>
<dbReference type="GeneID" id="19973864"/>
<dbReference type="InParanoid" id="W2RQA1"/>
<dbReference type="AlphaFoldDB" id="W2RQA1"/>
<organism evidence="2 3">
    <name type="scientific">Cyphellophora europaea (strain CBS 101466)</name>
    <name type="common">Phialophora europaea</name>
    <dbReference type="NCBI Taxonomy" id="1220924"/>
    <lineage>
        <taxon>Eukaryota</taxon>
        <taxon>Fungi</taxon>
        <taxon>Dikarya</taxon>
        <taxon>Ascomycota</taxon>
        <taxon>Pezizomycotina</taxon>
        <taxon>Eurotiomycetes</taxon>
        <taxon>Chaetothyriomycetidae</taxon>
        <taxon>Chaetothyriales</taxon>
        <taxon>Cyphellophoraceae</taxon>
        <taxon>Cyphellophora</taxon>
    </lineage>
</organism>
<dbReference type="RefSeq" id="XP_008719079.1">
    <property type="nucleotide sequence ID" value="XM_008720857.1"/>
</dbReference>
<name>W2RQA1_CYPE1</name>
<feature type="compositionally biased region" description="Polar residues" evidence="1">
    <location>
        <begin position="120"/>
        <end position="137"/>
    </location>
</feature>
<feature type="compositionally biased region" description="Basic and acidic residues" evidence="1">
    <location>
        <begin position="278"/>
        <end position="287"/>
    </location>
</feature>
<protein>
    <submittedName>
        <fullName evidence="2">Uncharacterized protein</fullName>
    </submittedName>
</protein>
<proteinExistence type="predicted"/>
<keyword evidence="3" id="KW-1185">Reference proteome</keyword>
<accession>W2RQA1</accession>
<dbReference type="EMBL" id="KB822722">
    <property type="protein sequence ID" value="ETN38490.1"/>
    <property type="molecule type" value="Genomic_DNA"/>
</dbReference>
<evidence type="ECO:0000313" key="2">
    <source>
        <dbReference type="EMBL" id="ETN38490.1"/>
    </source>
</evidence>